<dbReference type="AlphaFoldDB" id="A0A7S2TGK1"/>
<evidence type="ECO:0000313" key="2">
    <source>
        <dbReference type="EMBL" id="CAD9748539.1"/>
    </source>
</evidence>
<dbReference type="EMBL" id="HBHP01003596">
    <property type="protein sequence ID" value="CAD9748539.1"/>
    <property type="molecule type" value="Transcribed_RNA"/>
</dbReference>
<name>A0A7S2TGK1_9EUKA</name>
<proteinExistence type="predicted"/>
<sequence length="338" mass="38753">MQRISEKFVLDFIESHNDLSFLRNVELSVKKCKRKIELVEIFELCSLGWDLQDDLKQELLESVTMRKASSVKLAKGETYGVTFSFQPSSKTILRPGAFSIKFETNKGYQSTVVEKVTVRVQCSSSNASGVVYQYVGVQRDPIQHTPMLQRFFSATKFPKHVFIPLLILASKDMGASKGHVFPKKHIQRYCKILEEEHELSERHRSSSSEGRVSPRVSTTLYSRNGEPSENASRENDSSSSDEPDSICEETERAGDRKREANLIIADQDDSENSDENVRAQRACDSKDTYRHPRTDGNERMTEEAQVIPRRFAVTGNRQPRRMYIPRFISSSNSKRRRR</sequence>
<gene>
    <name evidence="2" type="ORF">LSP00402_LOCUS2286</name>
</gene>
<protein>
    <submittedName>
        <fullName evidence="2">Uncharacterized protein</fullName>
    </submittedName>
</protein>
<feature type="compositionally biased region" description="Polar residues" evidence="1">
    <location>
        <begin position="215"/>
        <end position="227"/>
    </location>
</feature>
<evidence type="ECO:0000256" key="1">
    <source>
        <dbReference type="SAM" id="MobiDB-lite"/>
    </source>
</evidence>
<organism evidence="2">
    <name type="scientific">Lotharella oceanica</name>
    <dbReference type="NCBI Taxonomy" id="641309"/>
    <lineage>
        <taxon>Eukaryota</taxon>
        <taxon>Sar</taxon>
        <taxon>Rhizaria</taxon>
        <taxon>Cercozoa</taxon>
        <taxon>Chlorarachniophyceae</taxon>
        <taxon>Lotharella</taxon>
    </lineage>
</organism>
<feature type="compositionally biased region" description="Basic and acidic residues" evidence="1">
    <location>
        <begin position="275"/>
        <end position="302"/>
    </location>
</feature>
<feature type="compositionally biased region" description="Basic and acidic residues" evidence="1">
    <location>
        <begin position="249"/>
        <end position="260"/>
    </location>
</feature>
<feature type="compositionally biased region" description="Acidic residues" evidence="1">
    <location>
        <begin position="239"/>
        <end position="248"/>
    </location>
</feature>
<feature type="region of interest" description="Disordered" evidence="1">
    <location>
        <begin position="198"/>
        <end position="338"/>
    </location>
</feature>
<reference evidence="2" key="1">
    <citation type="submission" date="2021-01" db="EMBL/GenBank/DDBJ databases">
        <authorList>
            <person name="Corre E."/>
            <person name="Pelletier E."/>
            <person name="Niang G."/>
            <person name="Scheremetjew M."/>
            <person name="Finn R."/>
            <person name="Kale V."/>
            <person name="Holt S."/>
            <person name="Cochrane G."/>
            <person name="Meng A."/>
            <person name="Brown T."/>
            <person name="Cohen L."/>
        </authorList>
    </citation>
    <scope>NUCLEOTIDE SEQUENCE</scope>
    <source>
        <strain evidence="2">CCMP622</strain>
    </source>
</reference>
<accession>A0A7S2TGK1</accession>